<organism evidence="3 4">
    <name type="scientific">Methylobacterium cerastii</name>
    <dbReference type="NCBI Taxonomy" id="932741"/>
    <lineage>
        <taxon>Bacteria</taxon>
        <taxon>Pseudomonadati</taxon>
        <taxon>Pseudomonadota</taxon>
        <taxon>Alphaproteobacteria</taxon>
        <taxon>Hyphomicrobiales</taxon>
        <taxon>Methylobacteriaceae</taxon>
        <taxon>Methylobacterium</taxon>
    </lineage>
</organism>
<proteinExistence type="predicted"/>
<feature type="signal peptide" evidence="2">
    <location>
        <begin position="1"/>
        <end position="20"/>
    </location>
</feature>
<reference evidence="3 4" key="1">
    <citation type="journal article" date="2021" name="Front. Microbiol.">
        <title>Comprehensive Comparative Genomics and Phenotyping of Methylobacterium Species.</title>
        <authorList>
            <person name="Alessa O."/>
            <person name="Ogura Y."/>
            <person name="Fujitani Y."/>
            <person name="Takami H."/>
            <person name="Hayashi T."/>
            <person name="Sahin N."/>
            <person name="Tani A."/>
        </authorList>
    </citation>
    <scope>NUCLEOTIDE SEQUENCE [LARGE SCALE GENOMIC DNA]</scope>
    <source>
        <strain evidence="3 4">DSM 23679</strain>
    </source>
</reference>
<feature type="region of interest" description="Disordered" evidence="1">
    <location>
        <begin position="20"/>
        <end position="42"/>
    </location>
</feature>
<accession>A0ABQ4QH50</accession>
<keyword evidence="2" id="KW-0732">Signal</keyword>
<protein>
    <submittedName>
        <fullName evidence="3">Uncharacterized protein</fullName>
    </submittedName>
</protein>
<evidence type="ECO:0000313" key="3">
    <source>
        <dbReference type="EMBL" id="GJD44581.1"/>
    </source>
</evidence>
<evidence type="ECO:0000256" key="1">
    <source>
        <dbReference type="SAM" id="MobiDB-lite"/>
    </source>
</evidence>
<dbReference type="Proteomes" id="UP001055117">
    <property type="component" value="Unassembled WGS sequence"/>
</dbReference>
<evidence type="ECO:0000256" key="2">
    <source>
        <dbReference type="SAM" id="SignalP"/>
    </source>
</evidence>
<sequence>MTSFARCLAGLALLATPALAEGPGTGQDYAPSGSPGGARPDTRALTCADAAALVARAGAVVMTTGAMTYERIVRDGGFCTIELTARPAFERADGAAGLRGHP</sequence>
<name>A0ABQ4QH50_9HYPH</name>
<evidence type="ECO:0000313" key="4">
    <source>
        <dbReference type="Proteomes" id="UP001055117"/>
    </source>
</evidence>
<feature type="chain" id="PRO_5047204210" evidence="2">
    <location>
        <begin position="21"/>
        <end position="102"/>
    </location>
</feature>
<gene>
    <name evidence="3" type="ORF">AFCDBAGC_2448</name>
</gene>
<keyword evidence="4" id="KW-1185">Reference proteome</keyword>
<dbReference type="RefSeq" id="WP_238272261.1">
    <property type="nucleotide sequence ID" value="NZ_BPQG01000035.1"/>
</dbReference>
<comment type="caution">
    <text evidence="3">The sequence shown here is derived from an EMBL/GenBank/DDBJ whole genome shotgun (WGS) entry which is preliminary data.</text>
</comment>
<dbReference type="EMBL" id="BPQG01000035">
    <property type="protein sequence ID" value="GJD44581.1"/>
    <property type="molecule type" value="Genomic_DNA"/>
</dbReference>